<comment type="caution">
    <text evidence="3">The sequence shown here is derived from an EMBL/GenBank/DDBJ whole genome shotgun (WGS) entry which is preliminary data.</text>
</comment>
<dbReference type="SUPFAM" id="SSF48208">
    <property type="entry name" value="Six-hairpin glycosidases"/>
    <property type="match status" value="1"/>
</dbReference>
<organism evidence="3 4">
    <name type="scientific">Catellatospora bangladeshensis</name>
    <dbReference type="NCBI Taxonomy" id="310355"/>
    <lineage>
        <taxon>Bacteria</taxon>
        <taxon>Bacillati</taxon>
        <taxon>Actinomycetota</taxon>
        <taxon>Actinomycetes</taxon>
        <taxon>Micromonosporales</taxon>
        <taxon>Micromonosporaceae</taxon>
        <taxon>Catellatospora</taxon>
    </lineage>
</organism>
<evidence type="ECO:0000313" key="4">
    <source>
        <dbReference type="Proteomes" id="UP000601223"/>
    </source>
</evidence>
<proteinExistence type="predicted"/>
<dbReference type="InterPro" id="IPR012341">
    <property type="entry name" value="6hp_glycosidase-like_sf"/>
</dbReference>
<dbReference type="InterPro" id="IPR054491">
    <property type="entry name" value="MGH1-like_GH"/>
</dbReference>
<feature type="domain" description="Putative glycogen debranching enzyme N-terminal" evidence="1">
    <location>
        <begin position="11"/>
        <end position="190"/>
    </location>
</feature>
<reference evidence="3 4" key="1">
    <citation type="submission" date="2021-01" db="EMBL/GenBank/DDBJ databases">
        <title>Whole genome shotgun sequence of Catellatospora bangladeshensis NBRC 107357.</title>
        <authorList>
            <person name="Komaki H."/>
            <person name="Tamura T."/>
        </authorList>
    </citation>
    <scope>NUCLEOTIDE SEQUENCE [LARGE SCALE GENOMIC DNA]</scope>
    <source>
        <strain evidence="3 4">NBRC 107357</strain>
    </source>
</reference>
<dbReference type="AlphaFoldDB" id="A0A8J3JKH5"/>
<gene>
    <name evidence="3" type="ORF">Cba03nite_16770</name>
</gene>
<feature type="domain" description="Mannosylglycerate hydrolase MGH1-like glycoside hydrolase" evidence="2">
    <location>
        <begin position="362"/>
        <end position="594"/>
    </location>
</feature>
<dbReference type="EMBL" id="BONF01000009">
    <property type="protein sequence ID" value="GIF80328.1"/>
    <property type="molecule type" value="Genomic_DNA"/>
</dbReference>
<accession>A0A8J3JKH5</accession>
<dbReference type="Pfam" id="PF14742">
    <property type="entry name" value="GDE_N_bis"/>
    <property type="match status" value="1"/>
</dbReference>
<dbReference type="GO" id="GO:0005975">
    <property type="term" value="P:carbohydrate metabolic process"/>
    <property type="evidence" value="ECO:0007669"/>
    <property type="project" value="InterPro"/>
</dbReference>
<sequence>MIPAPTVSTLDGNTFVVSDTAGDIDASPTEPNGLFSWDTRYLSRWILTVNGSRLRPLSTDDLHYFETRFFLVPGTGTVYVDATYSVIRQRAVVDGFRETLTILNHADNPIDLTVRIDAGADFADLFEVKDHLKKKGKYYTRVDHRLLLGYERDTYRRETLISTTSPADLDDDGLTYTVHLDPHTSWTTEIQVETSLWGWAANQAAHHRITSDEDTAHTRRDMETELQRWLEEAPKLECDWEPLKHTYRRSLTDLAALRFAPMTAGKRSLPAAGLPWFMTMFGRDSILTSLQALPFVPSLAATTLAELGARQGSRIDDFRDEDPGKILHEMRYGELTAFEERPHSPYYGSADATPLFITLLDEYERWSGDTRLAADLEFEARAAINWIDQYADLRGDGYIWYQTRNPETGLENQCWKDSWDSISYHDGTLPGFPRATCELQGYAYDAKRRAARLARDVWKDPSWAAQLEKQAADLKARFNRDFWIEDQKYYALALDADGNKVDALGSNIGHLLWSGIVERTRAKHIVDHLLGPRLYSGWGIRTLAEGEARYNPVGYHVGTVWPFDNSFIAWGLRRYGYKKEAARVAAGILDAAEYFNGRLPEAFCGYERTVTKYPVPYPTACSPQAWSTGTPLLLLGTMLGLQAVGPHLVVDPALPMGIGHLALLDVPGRWGHRDAYGRGRFQIRAEDRRKLRPQLSPLETVVNRREQR</sequence>
<protein>
    <submittedName>
        <fullName evidence="3">Amylo-alpha-1,6-glucosidase</fullName>
    </submittedName>
</protein>
<dbReference type="InterPro" id="IPR008928">
    <property type="entry name" value="6-hairpin_glycosidase_sf"/>
</dbReference>
<keyword evidence="4" id="KW-1185">Reference proteome</keyword>
<dbReference type="InterPro" id="IPR032856">
    <property type="entry name" value="GDE_N_bis"/>
</dbReference>
<dbReference type="Gene3D" id="1.50.10.10">
    <property type="match status" value="1"/>
</dbReference>
<evidence type="ECO:0000259" key="2">
    <source>
        <dbReference type="Pfam" id="PF22422"/>
    </source>
</evidence>
<dbReference type="Pfam" id="PF22422">
    <property type="entry name" value="MGH1-like_GH"/>
    <property type="match status" value="1"/>
</dbReference>
<dbReference type="Proteomes" id="UP000601223">
    <property type="component" value="Unassembled WGS sequence"/>
</dbReference>
<evidence type="ECO:0000313" key="3">
    <source>
        <dbReference type="EMBL" id="GIF80328.1"/>
    </source>
</evidence>
<name>A0A8J3JKH5_9ACTN</name>
<evidence type="ECO:0000259" key="1">
    <source>
        <dbReference type="Pfam" id="PF14742"/>
    </source>
</evidence>